<organism evidence="1 2">
    <name type="scientific">Sporormia fimetaria CBS 119925</name>
    <dbReference type="NCBI Taxonomy" id="1340428"/>
    <lineage>
        <taxon>Eukaryota</taxon>
        <taxon>Fungi</taxon>
        <taxon>Dikarya</taxon>
        <taxon>Ascomycota</taxon>
        <taxon>Pezizomycotina</taxon>
        <taxon>Dothideomycetes</taxon>
        <taxon>Pleosporomycetidae</taxon>
        <taxon>Pleosporales</taxon>
        <taxon>Sporormiaceae</taxon>
        <taxon>Sporormia</taxon>
    </lineage>
</organism>
<dbReference type="EMBL" id="MU006580">
    <property type="protein sequence ID" value="KAF2745918.1"/>
    <property type="molecule type" value="Genomic_DNA"/>
</dbReference>
<accession>A0A6A6V5R9</accession>
<keyword evidence="2" id="KW-1185">Reference proteome</keyword>
<evidence type="ECO:0000313" key="1">
    <source>
        <dbReference type="EMBL" id="KAF2745918.1"/>
    </source>
</evidence>
<reference evidence="1" key="1">
    <citation type="journal article" date="2020" name="Stud. Mycol.">
        <title>101 Dothideomycetes genomes: a test case for predicting lifestyles and emergence of pathogens.</title>
        <authorList>
            <person name="Haridas S."/>
            <person name="Albert R."/>
            <person name="Binder M."/>
            <person name="Bloem J."/>
            <person name="Labutti K."/>
            <person name="Salamov A."/>
            <person name="Andreopoulos B."/>
            <person name="Baker S."/>
            <person name="Barry K."/>
            <person name="Bills G."/>
            <person name="Bluhm B."/>
            <person name="Cannon C."/>
            <person name="Castanera R."/>
            <person name="Culley D."/>
            <person name="Daum C."/>
            <person name="Ezra D."/>
            <person name="Gonzalez J."/>
            <person name="Henrissat B."/>
            <person name="Kuo A."/>
            <person name="Liang C."/>
            <person name="Lipzen A."/>
            <person name="Lutzoni F."/>
            <person name="Magnuson J."/>
            <person name="Mondo S."/>
            <person name="Nolan M."/>
            <person name="Ohm R."/>
            <person name="Pangilinan J."/>
            <person name="Park H.-J."/>
            <person name="Ramirez L."/>
            <person name="Alfaro M."/>
            <person name="Sun H."/>
            <person name="Tritt A."/>
            <person name="Yoshinaga Y."/>
            <person name="Zwiers L.-H."/>
            <person name="Turgeon B."/>
            <person name="Goodwin S."/>
            <person name="Spatafora J."/>
            <person name="Crous P."/>
            <person name="Grigoriev I."/>
        </authorList>
    </citation>
    <scope>NUCLEOTIDE SEQUENCE</scope>
    <source>
        <strain evidence="1">CBS 119925</strain>
    </source>
</reference>
<dbReference type="Proteomes" id="UP000799440">
    <property type="component" value="Unassembled WGS sequence"/>
</dbReference>
<name>A0A6A6V5R9_9PLEO</name>
<sequence length="222" mass="24707">MRLPGMHRTECASHDLETFCLALAASQACFIIYLASRPVALTFSSCIFTNSFITFTFVSSGSIDHPDRRYYNKTCPHGSHLTILPRYWNCCISSRSAFSSSGFCISATNTASNLASSWAVGTFVWSTSCSSVGFFVSPCLSGRVCKFLSCFTHTMSDGLGRYWLFYCVLLFRTGLCHHVFHDILIDTAPPTITPTALSSLRPILPIVQRIHGPRRWDPSFRS</sequence>
<proteinExistence type="predicted"/>
<dbReference type="AlphaFoldDB" id="A0A6A6V5R9"/>
<dbReference type="PROSITE" id="PS51257">
    <property type="entry name" value="PROKAR_LIPOPROTEIN"/>
    <property type="match status" value="1"/>
</dbReference>
<protein>
    <submittedName>
        <fullName evidence="1">Uncharacterized protein</fullName>
    </submittedName>
</protein>
<evidence type="ECO:0000313" key="2">
    <source>
        <dbReference type="Proteomes" id="UP000799440"/>
    </source>
</evidence>
<gene>
    <name evidence="1" type="ORF">M011DRAFT_469183</name>
</gene>